<reference evidence="2 3" key="1">
    <citation type="submission" date="2019-04" db="EMBL/GenBank/DDBJ databases">
        <title>Complete genome sequence of Agrobacterium tumefaciens CFBP7129.</title>
        <authorList>
            <person name="Haryono M."/>
            <person name="Lin Y.-C."/>
            <person name="Lai E.-M."/>
            <person name="Kuo C.-H."/>
        </authorList>
    </citation>
    <scope>NUCLEOTIDE SEQUENCE [LARGE SCALE GENOMIC DNA]</scope>
    <source>
        <strain evidence="2 3">CFBP7129</strain>
    </source>
</reference>
<name>A0A4D7YNX1_AGRTU</name>
<feature type="domain" description="N-acetyltransferase" evidence="1">
    <location>
        <begin position="50"/>
        <end position="200"/>
    </location>
</feature>
<proteinExistence type="predicted"/>
<dbReference type="GO" id="GO:0016747">
    <property type="term" value="F:acyltransferase activity, transferring groups other than amino-acyl groups"/>
    <property type="evidence" value="ECO:0007669"/>
    <property type="project" value="InterPro"/>
</dbReference>
<keyword evidence="2" id="KW-0808">Transferase</keyword>
<dbReference type="Proteomes" id="UP000298649">
    <property type="component" value="Chromosome linear"/>
</dbReference>
<gene>
    <name evidence="2" type="ORF">CFBP7129_17655</name>
</gene>
<accession>A0A4D7YNX1</accession>
<dbReference type="SUPFAM" id="SSF55729">
    <property type="entry name" value="Acyl-CoA N-acyltransferases (Nat)"/>
    <property type="match status" value="1"/>
</dbReference>
<organism evidence="2 3">
    <name type="scientific">Agrobacterium tumefaciens</name>
    <dbReference type="NCBI Taxonomy" id="358"/>
    <lineage>
        <taxon>Bacteria</taxon>
        <taxon>Pseudomonadati</taxon>
        <taxon>Pseudomonadota</taxon>
        <taxon>Alphaproteobacteria</taxon>
        <taxon>Hyphomicrobiales</taxon>
        <taxon>Rhizobiaceae</taxon>
        <taxon>Rhizobium/Agrobacterium group</taxon>
        <taxon>Agrobacterium</taxon>
        <taxon>Agrobacterium tumefaciens complex</taxon>
    </lineage>
</organism>
<dbReference type="Gene3D" id="3.40.630.30">
    <property type="match status" value="1"/>
</dbReference>
<sequence>MQKGMMAKALFPSQRKRVMDRLSRSSPLTVQRSDDRFSFDAPGSEGIMTIKIITATEAKKSKLWEMLSDYLKELSQYGDVDLEYPFFDRYWTDDDRWPHLIFKDESVVGFALVNAWSPTGKDADFAIAEFYVLPEFRNAGVGRQAFCHLLHNRSGIWELGVMSCNEAGKAFWERILTTTNISEIERFNLKNELVYRFSYRA</sequence>
<evidence type="ECO:0000259" key="1">
    <source>
        <dbReference type="PROSITE" id="PS51186"/>
    </source>
</evidence>
<dbReference type="AlphaFoldDB" id="A0A4D7YNX1"/>
<protein>
    <submittedName>
        <fullName evidence="2">GNAT family N-acetyltransferase</fullName>
    </submittedName>
</protein>
<evidence type="ECO:0000313" key="3">
    <source>
        <dbReference type="Proteomes" id="UP000298649"/>
    </source>
</evidence>
<dbReference type="CDD" id="cd04301">
    <property type="entry name" value="NAT_SF"/>
    <property type="match status" value="1"/>
</dbReference>
<dbReference type="EMBL" id="CP039923">
    <property type="protein sequence ID" value="QCL96088.1"/>
    <property type="molecule type" value="Genomic_DNA"/>
</dbReference>
<dbReference type="InterPro" id="IPR000182">
    <property type="entry name" value="GNAT_dom"/>
</dbReference>
<dbReference type="InterPro" id="IPR016181">
    <property type="entry name" value="Acyl_CoA_acyltransferase"/>
</dbReference>
<dbReference type="Pfam" id="PF00583">
    <property type="entry name" value="Acetyltransf_1"/>
    <property type="match status" value="1"/>
</dbReference>
<dbReference type="PROSITE" id="PS51186">
    <property type="entry name" value="GNAT"/>
    <property type="match status" value="1"/>
</dbReference>
<evidence type="ECO:0000313" key="2">
    <source>
        <dbReference type="EMBL" id="QCL96088.1"/>
    </source>
</evidence>